<sequence>MDQQKPPAKKRKLTDKNIPNAVLHSPEFSVDSQMYNDLLQMERKLDWTITRKRVEVQDAMGRPMTTTRTLRIFLSHTVSGQPWQQGENGASDGNVNVETGEGIPAFQFKIEGRLLEVRWTCGARRMHRTLSVLPQLPNQRAKDRVPPPKFSTFVKQMVVEFDRDPAQYPDSNTVEWLKTPQNHTPLDGFTVRRRGDALTRARVVMYLDQQPELYKVHPELGSILGIKEETRAGVIQALWNYIKLQDLQDKVDRRLIRADAQLRGIFGAEAIQFQHIPERVNRYLMKTDPIVLHYTINPSIPPPEKPVAYDVEIKVDDTGLRSRMSHVVLNMVPESAKELTKIDDEISLHVQSLNNSHLKRTFLHSFSADPQAFIQTWLESQSRDLDSVLGSGPSEGATLRQDDLRRSEYFRLPWVEEAVAVQEGLRLAAKAGL</sequence>
<organism evidence="2 3">
    <name type="scientific">Hermanssonia centrifuga</name>
    <dbReference type="NCBI Taxonomy" id="98765"/>
    <lineage>
        <taxon>Eukaryota</taxon>
        <taxon>Fungi</taxon>
        <taxon>Dikarya</taxon>
        <taxon>Basidiomycota</taxon>
        <taxon>Agaricomycotina</taxon>
        <taxon>Agaricomycetes</taxon>
        <taxon>Polyporales</taxon>
        <taxon>Meruliaceae</taxon>
        <taxon>Hermanssonia</taxon>
    </lineage>
</organism>
<dbReference type="EMBL" id="MLYV02000834">
    <property type="protein sequence ID" value="PSR76794.1"/>
    <property type="molecule type" value="Genomic_DNA"/>
</dbReference>
<evidence type="ECO:0000313" key="3">
    <source>
        <dbReference type="Proteomes" id="UP000186601"/>
    </source>
</evidence>
<accession>A0A2R6NUD1</accession>
<dbReference type="AlphaFoldDB" id="A0A2R6NUD1"/>
<dbReference type="PANTHER" id="PTHR13844">
    <property type="entry name" value="SWI/SNF-RELATED MATRIX-ASSOCIATED ACTIN-DEPENDENT REGULATOR OF CHROMATIN SUBFAMILY D"/>
    <property type="match status" value="1"/>
</dbReference>
<dbReference type="CDD" id="cd10568">
    <property type="entry name" value="SWIB_like"/>
    <property type="match status" value="1"/>
</dbReference>
<name>A0A2R6NUD1_9APHY</name>
<comment type="caution">
    <text evidence="2">The sequence shown here is derived from an EMBL/GenBank/DDBJ whole genome shotgun (WGS) entry which is preliminary data.</text>
</comment>
<keyword evidence="3" id="KW-1185">Reference proteome</keyword>
<dbReference type="InterPro" id="IPR003121">
    <property type="entry name" value="SWIB_MDM2_domain"/>
</dbReference>
<dbReference type="InterPro" id="IPR019835">
    <property type="entry name" value="SWIB_domain"/>
</dbReference>
<dbReference type="SMART" id="SM00151">
    <property type="entry name" value="SWIB"/>
    <property type="match status" value="1"/>
</dbReference>
<dbReference type="Pfam" id="PF02201">
    <property type="entry name" value="SWIB"/>
    <property type="match status" value="1"/>
</dbReference>
<dbReference type="OrthoDB" id="10263741at2759"/>
<protein>
    <recommendedName>
        <fullName evidence="1">DM2 domain-containing protein</fullName>
    </recommendedName>
</protein>
<dbReference type="SUPFAM" id="SSF47592">
    <property type="entry name" value="SWIB/MDM2 domain"/>
    <property type="match status" value="1"/>
</dbReference>
<evidence type="ECO:0000313" key="2">
    <source>
        <dbReference type="EMBL" id="PSR76794.1"/>
    </source>
</evidence>
<feature type="domain" description="DM2" evidence="1">
    <location>
        <begin position="209"/>
        <end position="286"/>
    </location>
</feature>
<dbReference type="Gene3D" id="1.10.245.10">
    <property type="entry name" value="SWIB/MDM2 domain"/>
    <property type="match status" value="1"/>
</dbReference>
<dbReference type="Proteomes" id="UP000186601">
    <property type="component" value="Unassembled WGS sequence"/>
</dbReference>
<dbReference type="InterPro" id="IPR036885">
    <property type="entry name" value="SWIB_MDM2_dom_sf"/>
</dbReference>
<gene>
    <name evidence="2" type="ORF">PHLCEN_2v8175</name>
</gene>
<dbReference type="STRING" id="98765.A0A2R6NUD1"/>
<dbReference type="PROSITE" id="PS51925">
    <property type="entry name" value="SWIB_MDM2"/>
    <property type="match status" value="1"/>
</dbReference>
<reference evidence="2 3" key="1">
    <citation type="submission" date="2018-02" db="EMBL/GenBank/DDBJ databases">
        <title>Genome sequence of the basidiomycete white-rot fungus Phlebia centrifuga.</title>
        <authorList>
            <person name="Granchi Z."/>
            <person name="Peng M."/>
            <person name="de Vries R.P."/>
            <person name="Hilden K."/>
            <person name="Makela M.R."/>
            <person name="Grigoriev I."/>
            <person name="Riley R."/>
        </authorList>
    </citation>
    <scope>NUCLEOTIDE SEQUENCE [LARGE SCALE GENOMIC DNA]</scope>
    <source>
        <strain evidence="2 3">FBCC195</strain>
    </source>
</reference>
<evidence type="ECO:0000259" key="1">
    <source>
        <dbReference type="PROSITE" id="PS51925"/>
    </source>
</evidence>
<proteinExistence type="predicted"/>